<evidence type="ECO:0008006" key="6">
    <source>
        <dbReference type="Google" id="ProtNLM"/>
    </source>
</evidence>
<evidence type="ECO:0000256" key="2">
    <source>
        <dbReference type="SAM" id="Phobius"/>
    </source>
</evidence>
<evidence type="ECO:0000256" key="1">
    <source>
        <dbReference type="SAM" id="MobiDB-lite"/>
    </source>
</evidence>
<sequence>MTADGDSQDEAPAPAPGDSQAEAMDEAMDETRRSDAPVDERGGRYKYGSIYFEESRIKCKYMLCNNNAPGACTPEEVLAEFVDAFGLELPSMCFRGLGANGWWESGFSTLDFQAQLDSVAGQVRSRSSQEESDQRLMSLSDERARAALAAWGTLTMLDKNIVDNKVLQMNLTKSEEVAHALFTYNSAGVEFIRALNHYSYAIKKSWFKRRAPKQDPLKALDNKVLATTFDREIALTRTGLWEFEEVSKEFEELGDDTVKMPKTAHELVAWCFERDPGQEEMKAKNFLLKEHKLVRETGRFLGDPVRTAEGLAAEALAAEAYAGGHGRDGRSAEAPAPAADEVLSVPASEAEVNSPLTKDRASGDSKNPSAAPATDIDALADQVLVELQGKKREMYRDQLVQSIKDLKKAWKDVCEAVKNAEITKEQFTLDAEKLLRERQVERDKRLYDIRMENYASRGSAFMGAVVQAAYESKGWLISEWNCRESFNKSPAMFEKGIQRFSQLNDVSGLTYLGLHTTDQSLTSKRKLQEVVKSWRFDADGDEPPKSSMKTIMKRLKSSMKKIVAEELDAPDKRGPFEIWRYGEDPIDLYSYAAPNFQDARTVYTYKKTSTAVDGMVKELRMKWPRRDCAMRLRRAHGTQLPGDNKEADDDLDHLCEILRAELSPYCTHMIFFRHEADKIAFSRYLWRLLPHATAVMCGKDSRAFDKSIERAQGGGQLVLLRSSGFWVDQMCQAIDDARNRRTPGYKKLSTLTVPPDVHDSSWLVFDALREDANHIADRITKCLSMASREESAIIGFNRAEQARLLYAWQLVLTYRRNFERLSGWDLVLSSITIICAMITTCTGLVAYADPAYFRGRGDVVAGLLSIVTGFLLGAQRYFEFGTKAAACELAESEVKSLIYRYRTRTGDFSYGDGGESQLKASQAAFRAARADRQAKEQARGLAFTRAFEKTGAFDEVAMTTLQRQFESTGSEADAAADAPAPVARGSNVRAVHFQEQLVAAEARLRQSDVRTEPLQAGQTFDEYQRAGHMYDPKHIHWVKKLCCNWVRTRRWCMWITGTVSAAGRRVAPADGDADTDIVKIDKDFSVRQGVMNSQDSEDRDDGIGLVTGDDYERFRLLMNLRTLTKSSRRYGQIQQTLELARLLCMGAATGASLFGHPEYVVVALAVVGGLSAFATLLGGQQRVAMLISTISELHRIRIWWYSLSTVERRLLQHRERLVQDTESVLLTLAGAWAAASIKRARAAQDPDKKENDDFAATRQRRPEGA</sequence>
<organism evidence="3">
    <name type="scientific">Pelagomonas calceolata</name>
    <dbReference type="NCBI Taxonomy" id="35677"/>
    <lineage>
        <taxon>Eukaryota</taxon>
        <taxon>Sar</taxon>
        <taxon>Stramenopiles</taxon>
        <taxon>Ochrophyta</taxon>
        <taxon>Pelagophyceae</taxon>
        <taxon>Pelagomonadales</taxon>
        <taxon>Pelagomonadaceae</taxon>
        <taxon>Pelagomonas</taxon>
    </lineage>
</organism>
<feature type="compositionally biased region" description="Basic and acidic residues" evidence="1">
    <location>
        <begin position="1242"/>
        <end position="1252"/>
    </location>
</feature>
<keyword evidence="5" id="KW-1185">Reference proteome</keyword>
<keyword evidence="2" id="KW-0472">Membrane</keyword>
<evidence type="ECO:0000313" key="5">
    <source>
        <dbReference type="Proteomes" id="UP000789595"/>
    </source>
</evidence>
<reference evidence="4" key="2">
    <citation type="submission" date="2021-11" db="EMBL/GenBank/DDBJ databases">
        <authorList>
            <consortium name="Genoscope - CEA"/>
            <person name="William W."/>
        </authorList>
    </citation>
    <scope>NUCLEOTIDE SEQUENCE</scope>
</reference>
<dbReference type="Proteomes" id="UP000789595">
    <property type="component" value="Unassembled WGS sequence"/>
</dbReference>
<accession>A0A7S3ZSD0</accession>
<feature type="transmembrane region" description="Helical" evidence="2">
    <location>
        <begin position="859"/>
        <end position="878"/>
    </location>
</feature>
<keyword evidence="2" id="KW-0812">Transmembrane</keyword>
<feature type="region of interest" description="Disordered" evidence="1">
    <location>
        <begin position="343"/>
        <end position="373"/>
    </location>
</feature>
<keyword evidence="2" id="KW-1133">Transmembrane helix</keyword>
<proteinExistence type="predicted"/>
<protein>
    <recommendedName>
        <fullName evidence="6">SMODS and SLOG-associating 2TM effector domain-containing protein</fullName>
    </recommendedName>
</protein>
<gene>
    <name evidence="3" type="ORF">PCAL00307_LOCUS7641</name>
    <name evidence="4" type="ORF">PECAL_1P27010</name>
</gene>
<feature type="region of interest" description="Disordered" evidence="1">
    <location>
        <begin position="1"/>
        <end position="40"/>
    </location>
</feature>
<feature type="compositionally biased region" description="Basic and acidic residues" evidence="1">
    <location>
        <begin position="29"/>
        <end position="40"/>
    </location>
</feature>
<feature type="region of interest" description="Disordered" evidence="1">
    <location>
        <begin position="1240"/>
        <end position="1265"/>
    </location>
</feature>
<dbReference type="EMBL" id="CAKKNE010000001">
    <property type="protein sequence ID" value="CAH0366223.1"/>
    <property type="molecule type" value="Genomic_DNA"/>
</dbReference>
<dbReference type="OrthoDB" id="417786at2759"/>
<evidence type="ECO:0000313" key="4">
    <source>
        <dbReference type="EMBL" id="CAH0366223.1"/>
    </source>
</evidence>
<evidence type="ECO:0000313" key="3">
    <source>
        <dbReference type="EMBL" id="CAE0692205.1"/>
    </source>
</evidence>
<reference evidence="3" key="1">
    <citation type="submission" date="2021-01" db="EMBL/GenBank/DDBJ databases">
        <authorList>
            <person name="Corre E."/>
            <person name="Pelletier E."/>
            <person name="Niang G."/>
            <person name="Scheremetjew M."/>
            <person name="Finn R."/>
            <person name="Kale V."/>
            <person name="Holt S."/>
            <person name="Cochrane G."/>
            <person name="Meng A."/>
            <person name="Brown T."/>
            <person name="Cohen L."/>
        </authorList>
    </citation>
    <scope>NUCLEOTIDE SEQUENCE</scope>
    <source>
        <strain evidence="3">CCMP1756</strain>
    </source>
</reference>
<dbReference type="EMBL" id="HBIW01008980">
    <property type="protein sequence ID" value="CAE0692205.1"/>
    <property type="molecule type" value="Transcribed_RNA"/>
</dbReference>
<dbReference type="AlphaFoldDB" id="A0A7S3ZSD0"/>
<name>A0A7S3ZSD0_9STRA</name>
<feature type="transmembrane region" description="Helical" evidence="2">
    <location>
        <begin position="826"/>
        <end position="847"/>
    </location>
</feature>